<reference evidence="2 3" key="1">
    <citation type="submission" date="2024-07" db="EMBL/GenBank/DDBJ databases">
        <title>Section-level genome sequencing and comparative genomics of Aspergillus sections Usti and Cavernicolus.</title>
        <authorList>
            <consortium name="Lawrence Berkeley National Laboratory"/>
            <person name="Nybo J.L."/>
            <person name="Vesth T.C."/>
            <person name="Theobald S."/>
            <person name="Frisvad J.C."/>
            <person name="Larsen T.O."/>
            <person name="Kjaerboelling I."/>
            <person name="Rothschild-Mancinelli K."/>
            <person name="Lyhne E.K."/>
            <person name="Kogle M.E."/>
            <person name="Barry K."/>
            <person name="Clum A."/>
            <person name="Na H."/>
            <person name="Ledsgaard L."/>
            <person name="Lin J."/>
            <person name="Lipzen A."/>
            <person name="Kuo A."/>
            <person name="Riley R."/>
            <person name="Mondo S."/>
            <person name="LaButti K."/>
            <person name="Haridas S."/>
            <person name="Pangalinan J."/>
            <person name="Salamov A.A."/>
            <person name="Simmons B.A."/>
            <person name="Magnuson J.K."/>
            <person name="Chen J."/>
            <person name="Drula E."/>
            <person name="Henrissat B."/>
            <person name="Wiebenga A."/>
            <person name="Lubbers R.J."/>
            <person name="Gomes A.C."/>
            <person name="Makela M.R."/>
            <person name="Stajich J."/>
            <person name="Grigoriev I.V."/>
            <person name="Mortensen U.H."/>
            <person name="De vries R.P."/>
            <person name="Baker S.E."/>
            <person name="Andersen M.R."/>
        </authorList>
    </citation>
    <scope>NUCLEOTIDE SEQUENCE [LARGE SCALE GENOMIC DNA]</scope>
    <source>
        <strain evidence="2 3">CBS 600.67</strain>
    </source>
</reference>
<feature type="region of interest" description="Disordered" evidence="1">
    <location>
        <begin position="1"/>
        <end position="34"/>
    </location>
</feature>
<sequence>MSTRENQSKSSATEIQTTNRPVATQGGSEGLGHVATDCPADTIYGFHSLEQQKGAAVDKYRNRAVESAGEPLPADKEDTSFMNRKPGGGETLPGWEKAKGIISG</sequence>
<evidence type="ECO:0000313" key="2">
    <source>
        <dbReference type="EMBL" id="KAL2822835.1"/>
    </source>
</evidence>
<accession>A0ABR4I510</accession>
<comment type="caution">
    <text evidence="2">The sequence shown here is derived from an EMBL/GenBank/DDBJ whole genome shotgun (WGS) entry which is preliminary data.</text>
</comment>
<name>A0ABR4I510_9EURO</name>
<gene>
    <name evidence="2" type="ORF">BDW59DRAFT_163645</name>
</gene>
<dbReference type="EMBL" id="JBFXLS010000056">
    <property type="protein sequence ID" value="KAL2822835.1"/>
    <property type="molecule type" value="Genomic_DNA"/>
</dbReference>
<evidence type="ECO:0000313" key="3">
    <source>
        <dbReference type="Proteomes" id="UP001610335"/>
    </source>
</evidence>
<feature type="compositionally biased region" description="Polar residues" evidence="1">
    <location>
        <begin position="1"/>
        <end position="26"/>
    </location>
</feature>
<feature type="region of interest" description="Disordered" evidence="1">
    <location>
        <begin position="66"/>
        <end position="104"/>
    </location>
</feature>
<evidence type="ECO:0000256" key="1">
    <source>
        <dbReference type="SAM" id="MobiDB-lite"/>
    </source>
</evidence>
<proteinExistence type="predicted"/>
<keyword evidence="3" id="KW-1185">Reference proteome</keyword>
<organism evidence="2 3">
    <name type="scientific">Aspergillus cavernicola</name>
    <dbReference type="NCBI Taxonomy" id="176166"/>
    <lineage>
        <taxon>Eukaryota</taxon>
        <taxon>Fungi</taxon>
        <taxon>Dikarya</taxon>
        <taxon>Ascomycota</taxon>
        <taxon>Pezizomycotina</taxon>
        <taxon>Eurotiomycetes</taxon>
        <taxon>Eurotiomycetidae</taxon>
        <taxon>Eurotiales</taxon>
        <taxon>Aspergillaceae</taxon>
        <taxon>Aspergillus</taxon>
        <taxon>Aspergillus subgen. Nidulantes</taxon>
    </lineage>
</organism>
<protein>
    <submittedName>
        <fullName evidence="2">Uncharacterized protein</fullName>
    </submittedName>
</protein>
<dbReference type="Proteomes" id="UP001610335">
    <property type="component" value="Unassembled WGS sequence"/>
</dbReference>